<evidence type="ECO:0000259" key="2">
    <source>
        <dbReference type="Pfam" id="PF22013"/>
    </source>
</evidence>
<dbReference type="Gene3D" id="3.40.50.150">
    <property type="entry name" value="Vaccinia Virus protein VP39"/>
    <property type="match status" value="1"/>
</dbReference>
<gene>
    <name evidence="3" type="ORF">ASU31_21280</name>
</gene>
<protein>
    <submittedName>
        <fullName evidence="3">Uncharacterized protein</fullName>
    </submittedName>
</protein>
<dbReference type="AlphaFoldDB" id="A0A0T5VJL8"/>
<dbReference type="SUPFAM" id="SSF53335">
    <property type="entry name" value="S-adenosyl-L-methionine-dependent methyltransferases"/>
    <property type="match status" value="1"/>
</dbReference>
<feature type="domain" description="PG-1098 ferredoxin-like" evidence="2">
    <location>
        <begin position="280"/>
        <end position="323"/>
    </location>
</feature>
<dbReference type="OrthoDB" id="1000417at2"/>
<dbReference type="InterPro" id="IPR041497">
    <property type="entry name" value="Thump-like"/>
</dbReference>
<dbReference type="STRING" id="687842.ASU31_21280"/>
<dbReference type="InterPro" id="IPR054168">
    <property type="entry name" value="PG_1098_Fer"/>
</dbReference>
<sequence>MNNKLLAKAVQEYINANLNADVNQIALAKSPFEGITAAELSTQITAKKKSEKKLPTWFNTQDIYYPPLLSIEQTSSEITAKYKSKLAKGNTLIDITGGFGIDSYYFSKNVKAVTHCEINLELSVIARHNAQALHATNIEFKAEDGIAYIMASDTSFDTIYVDPARRAEKGKVFMLKDCTPDITSNLDALLEKSSRIIVKTAPLLDISAGLSELKHVSEIHIVSVKNECKELLWIIDKGYNGDAKIIAVTLNKEIEKDFSFYRSASNASIQFIDGLNTGDYLYEPDAALLKSGAFNLIGTTYNLLKLHPQTQLFSSVIVNKDFPGRIFKIEAILSTTALKKQENLKGNVIVRNYPAKPEDLVKKYKIKADQNQFLIFTKVGNSENIVVRASIIQYY</sequence>
<keyword evidence="4" id="KW-1185">Reference proteome</keyword>
<evidence type="ECO:0000313" key="3">
    <source>
        <dbReference type="EMBL" id="KRT14058.1"/>
    </source>
</evidence>
<dbReference type="Proteomes" id="UP000051950">
    <property type="component" value="Unassembled WGS sequence"/>
</dbReference>
<name>A0A0T5VJL8_9SPHI</name>
<organism evidence="3 4">
    <name type="scientific">Pedobacter ginsenosidimutans</name>
    <dbReference type="NCBI Taxonomy" id="687842"/>
    <lineage>
        <taxon>Bacteria</taxon>
        <taxon>Pseudomonadati</taxon>
        <taxon>Bacteroidota</taxon>
        <taxon>Sphingobacteriia</taxon>
        <taxon>Sphingobacteriales</taxon>
        <taxon>Sphingobacteriaceae</taxon>
        <taxon>Pedobacter</taxon>
    </lineage>
</organism>
<reference evidence="3 4" key="1">
    <citation type="submission" date="2015-11" db="EMBL/GenBank/DDBJ databases">
        <title>Sequence of Pedobacter ginsenosidimutans.</title>
        <authorList>
            <person name="Carson E."/>
            <person name="Keyser V."/>
            <person name="Newman J."/>
            <person name="Miller J."/>
        </authorList>
    </citation>
    <scope>NUCLEOTIDE SEQUENCE [LARGE SCALE GENOMIC DNA]</scope>
    <source>
        <strain evidence="3 4">KACC 14530</strain>
    </source>
</reference>
<dbReference type="Gene3D" id="1.10.10.1110">
    <property type="entry name" value="Methyltransferase PG1098, N-terminal domain"/>
    <property type="match status" value="1"/>
</dbReference>
<comment type="caution">
    <text evidence="3">The sequence shown here is derived from an EMBL/GenBank/DDBJ whole genome shotgun (WGS) entry which is preliminary data.</text>
</comment>
<evidence type="ECO:0000313" key="4">
    <source>
        <dbReference type="Proteomes" id="UP000051950"/>
    </source>
</evidence>
<dbReference type="Pfam" id="PF18096">
    <property type="entry name" value="Thump_like"/>
    <property type="match status" value="1"/>
</dbReference>
<proteinExistence type="predicted"/>
<feature type="domain" description="THUMP-like" evidence="1">
    <location>
        <begin position="324"/>
        <end position="385"/>
    </location>
</feature>
<accession>A0A0T5VJL8</accession>
<dbReference type="InterPro" id="IPR029063">
    <property type="entry name" value="SAM-dependent_MTases_sf"/>
</dbReference>
<dbReference type="Pfam" id="PF22013">
    <property type="entry name" value="PG_1098_Fer"/>
    <property type="match status" value="1"/>
</dbReference>
<dbReference type="EMBL" id="LMZQ01000026">
    <property type="protein sequence ID" value="KRT14058.1"/>
    <property type="molecule type" value="Genomic_DNA"/>
</dbReference>
<evidence type="ECO:0000259" key="1">
    <source>
        <dbReference type="Pfam" id="PF18096"/>
    </source>
</evidence>
<dbReference type="RefSeq" id="WP_057934276.1">
    <property type="nucleotide sequence ID" value="NZ_LMZQ01000026.1"/>
</dbReference>
<dbReference type="CDD" id="cd02440">
    <property type="entry name" value="AdoMet_MTases"/>
    <property type="match status" value="1"/>
</dbReference>